<protein>
    <recommendedName>
        <fullName evidence="2">SAP domain-containing protein</fullName>
    </recommendedName>
</protein>
<dbReference type="SUPFAM" id="SSF68906">
    <property type="entry name" value="SAP domain"/>
    <property type="match status" value="1"/>
</dbReference>
<evidence type="ECO:0000256" key="1">
    <source>
        <dbReference type="SAM" id="MobiDB-lite"/>
    </source>
</evidence>
<evidence type="ECO:0000259" key="2">
    <source>
        <dbReference type="PROSITE" id="PS50800"/>
    </source>
</evidence>
<comment type="caution">
    <text evidence="3">The sequence shown here is derived from an EMBL/GenBank/DDBJ whole genome shotgun (WGS) entry which is preliminary data.</text>
</comment>
<sequence>MNNSTPTVGWTKLTLAELKNLCVAFGVVSEGNKEELGERLHKYFEKKVGKLPEVSQGQSGGEPGQSNKEARGHPDKTGDGVFGAEEVVDLEEEDGDPAFQEADDGMKEELRRHFQGKEKIDSVPVDIF</sequence>
<gene>
    <name evidence="3" type="ORF">C2G38_2031228</name>
</gene>
<dbReference type="InterPro" id="IPR036361">
    <property type="entry name" value="SAP_dom_sf"/>
</dbReference>
<reference evidence="3 4" key="1">
    <citation type="submission" date="2018-06" db="EMBL/GenBank/DDBJ databases">
        <title>Comparative genomics reveals the genomic features of Rhizophagus irregularis, R. cerebriforme, R. diaphanum and Gigaspora rosea, and their symbiotic lifestyle signature.</title>
        <authorList>
            <person name="Morin E."/>
            <person name="San Clemente H."/>
            <person name="Chen E.C.H."/>
            <person name="De La Providencia I."/>
            <person name="Hainaut M."/>
            <person name="Kuo A."/>
            <person name="Kohler A."/>
            <person name="Murat C."/>
            <person name="Tang N."/>
            <person name="Roy S."/>
            <person name="Loubradou J."/>
            <person name="Henrissat B."/>
            <person name="Grigoriev I.V."/>
            <person name="Corradi N."/>
            <person name="Roux C."/>
            <person name="Martin F.M."/>
        </authorList>
    </citation>
    <scope>NUCLEOTIDE SEQUENCE [LARGE SCALE GENOMIC DNA]</scope>
    <source>
        <strain evidence="3 4">DAOM 194757</strain>
    </source>
</reference>
<organism evidence="3 4">
    <name type="scientific">Gigaspora rosea</name>
    <dbReference type="NCBI Taxonomy" id="44941"/>
    <lineage>
        <taxon>Eukaryota</taxon>
        <taxon>Fungi</taxon>
        <taxon>Fungi incertae sedis</taxon>
        <taxon>Mucoromycota</taxon>
        <taxon>Glomeromycotina</taxon>
        <taxon>Glomeromycetes</taxon>
        <taxon>Diversisporales</taxon>
        <taxon>Gigasporaceae</taxon>
        <taxon>Gigaspora</taxon>
    </lineage>
</organism>
<keyword evidence="4" id="KW-1185">Reference proteome</keyword>
<feature type="compositionally biased region" description="Basic and acidic residues" evidence="1">
    <location>
        <begin position="68"/>
        <end position="78"/>
    </location>
</feature>
<dbReference type="Proteomes" id="UP000266673">
    <property type="component" value="Unassembled WGS sequence"/>
</dbReference>
<evidence type="ECO:0000313" key="4">
    <source>
        <dbReference type="Proteomes" id="UP000266673"/>
    </source>
</evidence>
<evidence type="ECO:0000313" key="3">
    <source>
        <dbReference type="EMBL" id="RIB25232.1"/>
    </source>
</evidence>
<name>A0A397VTY9_9GLOM</name>
<accession>A0A397VTY9</accession>
<dbReference type="OrthoDB" id="10504018at2759"/>
<feature type="region of interest" description="Disordered" evidence="1">
    <location>
        <begin position="51"/>
        <end position="83"/>
    </location>
</feature>
<feature type="domain" description="SAP" evidence="2">
    <location>
        <begin position="10"/>
        <end position="44"/>
    </location>
</feature>
<proteinExistence type="predicted"/>
<dbReference type="EMBL" id="QKWP01000182">
    <property type="protein sequence ID" value="RIB25232.1"/>
    <property type="molecule type" value="Genomic_DNA"/>
</dbReference>
<dbReference type="AlphaFoldDB" id="A0A397VTY9"/>
<dbReference type="InterPro" id="IPR003034">
    <property type="entry name" value="SAP_dom"/>
</dbReference>
<dbReference type="PROSITE" id="PS50800">
    <property type="entry name" value="SAP"/>
    <property type="match status" value="1"/>
</dbReference>